<dbReference type="PANTHER" id="PTHR43394">
    <property type="entry name" value="ATP-DEPENDENT PERMEASE MDL1, MITOCHONDRIAL"/>
    <property type="match status" value="1"/>
</dbReference>
<evidence type="ECO:0000313" key="14">
    <source>
        <dbReference type="Proteomes" id="UP000463051"/>
    </source>
</evidence>
<dbReference type="SUPFAM" id="SSF52540">
    <property type="entry name" value="P-loop containing nucleoside triphosphate hydrolases"/>
    <property type="match status" value="1"/>
</dbReference>
<dbReference type="PROSITE" id="PS00211">
    <property type="entry name" value="ABC_TRANSPORTER_1"/>
    <property type="match status" value="1"/>
</dbReference>
<dbReference type="InterPro" id="IPR036640">
    <property type="entry name" value="ABC1_TM_sf"/>
</dbReference>
<dbReference type="PANTHER" id="PTHR43394:SF1">
    <property type="entry name" value="ATP-BINDING CASSETTE SUB-FAMILY B MEMBER 10, MITOCHONDRIAL"/>
    <property type="match status" value="1"/>
</dbReference>
<reference evidence="13 14" key="1">
    <citation type="submission" date="2019-11" db="EMBL/GenBank/DDBJ databases">
        <title>Paenibacillus monticola sp. nov., a novel PGPR strain isolated from mountain sample in China.</title>
        <authorList>
            <person name="Zhao Q."/>
            <person name="Li H.-P."/>
            <person name="Zhang J.-L."/>
        </authorList>
    </citation>
    <scope>NUCLEOTIDE SEQUENCE [LARGE SCALE GENOMIC DNA]</scope>
    <source>
        <strain evidence="13 14">LC-T2</strain>
    </source>
</reference>
<dbReference type="RefSeq" id="WP_154119209.1">
    <property type="nucleotide sequence ID" value="NZ_WJXB01000004.1"/>
</dbReference>
<evidence type="ECO:0000313" key="13">
    <source>
        <dbReference type="EMBL" id="MRN54209.1"/>
    </source>
</evidence>
<feature type="transmembrane region" description="Helical" evidence="10">
    <location>
        <begin position="144"/>
        <end position="164"/>
    </location>
</feature>
<dbReference type="CDD" id="cd18551">
    <property type="entry name" value="ABC_6TM_LmrA_like"/>
    <property type="match status" value="1"/>
</dbReference>
<dbReference type="Gene3D" id="3.40.50.300">
    <property type="entry name" value="P-loop containing nucleotide triphosphate hydrolases"/>
    <property type="match status" value="1"/>
</dbReference>
<name>A0A7X2H605_9BACL</name>
<keyword evidence="3" id="KW-1003">Cell membrane</keyword>
<evidence type="ECO:0000256" key="7">
    <source>
        <dbReference type="ARBA" id="ARBA00022989"/>
    </source>
</evidence>
<dbReference type="Pfam" id="PF00005">
    <property type="entry name" value="ABC_tran"/>
    <property type="match status" value="1"/>
</dbReference>
<feature type="transmembrane region" description="Helical" evidence="10">
    <location>
        <begin position="68"/>
        <end position="90"/>
    </location>
</feature>
<keyword evidence="7 10" id="KW-1133">Transmembrane helix</keyword>
<dbReference type="EMBL" id="WJXB01000004">
    <property type="protein sequence ID" value="MRN54209.1"/>
    <property type="molecule type" value="Genomic_DNA"/>
</dbReference>
<proteinExistence type="predicted"/>
<dbReference type="AlphaFoldDB" id="A0A7X2H605"/>
<feature type="domain" description="ABC transmembrane type-1" evidence="12">
    <location>
        <begin position="32"/>
        <end position="311"/>
    </location>
</feature>
<keyword evidence="5" id="KW-0547">Nucleotide-binding</keyword>
<evidence type="ECO:0000256" key="8">
    <source>
        <dbReference type="ARBA" id="ARBA00023136"/>
    </source>
</evidence>
<protein>
    <submittedName>
        <fullName evidence="13">ATP-binding cassette domain-containing protein</fullName>
    </submittedName>
</protein>
<keyword evidence="6 13" id="KW-0067">ATP-binding</keyword>
<feature type="domain" description="ABC transporter" evidence="11">
    <location>
        <begin position="343"/>
        <end position="578"/>
    </location>
</feature>
<keyword evidence="2" id="KW-0813">Transport</keyword>
<dbReference type="InterPro" id="IPR003439">
    <property type="entry name" value="ABC_transporter-like_ATP-bd"/>
</dbReference>
<dbReference type="FunFam" id="3.40.50.300:FF:000221">
    <property type="entry name" value="Multidrug ABC transporter ATP-binding protein"/>
    <property type="match status" value="1"/>
</dbReference>
<dbReference type="Gene3D" id="1.20.1560.10">
    <property type="entry name" value="ABC transporter type 1, transmembrane domain"/>
    <property type="match status" value="1"/>
</dbReference>
<dbReference type="PROSITE" id="PS50893">
    <property type="entry name" value="ABC_TRANSPORTER_2"/>
    <property type="match status" value="1"/>
</dbReference>
<dbReference type="SUPFAM" id="SSF90123">
    <property type="entry name" value="ABC transporter transmembrane region"/>
    <property type="match status" value="1"/>
</dbReference>
<feature type="transmembrane region" description="Helical" evidence="10">
    <location>
        <begin position="28"/>
        <end position="48"/>
    </location>
</feature>
<dbReference type="PROSITE" id="PS50929">
    <property type="entry name" value="ABC_TM1F"/>
    <property type="match status" value="1"/>
</dbReference>
<dbReference type="InterPro" id="IPR039421">
    <property type="entry name" value="Type_1_exporter"/>
</dbReference>
<feature type="transmembrane region" description="Helical" evidence="10">
    <location>
        <begin position="285"/>
        <end position="306"/>
    </location>
</feature>
<evidence type="ECO:0000256" key="6">
    <source>
        <dbReference type="ARBA" id="ARBA00022840"/>
    </source>
</evidence>
<organism evidence="13 14">
    <name type="scientific">Paenibacillus monticola</name>
    <dbReference type="NCBI Taxonomy" id="2666075"/>
    <lineage>
        <taxon>Bacteria</taxon>
        <taxon>Bacillati</taxon>
        <taxon>Bacillota</taxon>
        <taxon>Bacilli</taxon>
        <taxon>Bacillales</taxon>
        <taxon>Paenibacillaceae</taxon>
        <taxon>Paenibacillus</taxon>
    </lineage>
</organism>
<dbReference type="Proteomes" id="UP000463051">
    <property type="component" value="Unassembled WGS sequence"/>
</dbReference>
<keyword evidence="4 10" id="KW-0812">Transmembrane</keyword>
<dbReference type="FunFam" id="1.20.1560.10:FF:000011">
    <property type="entry name" value="Multidrug ABC transporter ATP-binding protein"/>
    <property type="match status" value="1"/>
</dbReference>
<evidence type="ECO:0000256" key="3">
    <source>
        <dbReference type="ARBA" id="ARBA00022475"/>
    </source>
</evidence>
<evidence type="ECO:0000256" key="4">
    <source>
        <dbReference type="ARBA" id="ARBA00022692"/>
    </source>
</evidence>
<accession>A0A7X2H605</accession>
<dbReference type="InterPro" id="IPR011527">
    <property type="entry name" value="ABC1_TM_dom"/>
</dbReference>
<keyword evidence="8 10" id="KW-0472">Membrane</keyword>
<dbReference type="GO" id="GO:0015421">
    <property type="term" value="F:ABC-type oligopeptide transporter activity"/>
    <property type="evidence" value="ECO:0007669"/>
    <property type="project" value="TreeGrafter"/>
</dbReference>
<evidence type="ECO:0000256" key="10">
    <source>
        <dbReference type="SAM" id="Phobius"/>
    </source>
</evidence>
<feature type="transmembrane region" description="Helical" evidence="10">
    <location>
        <begin position="170"/>
        <end position="187"/>
    </location>
</feature>
<evidence type="ECO:0000256" key="2">
    <source>
        <dbReference type="ARBA" id="ARBA00022448"/>
    </source>
</evidence>
<dbReference type="Pfam" id="PF00664">
    <property type="entry name" value="ABC_membrane"/>
    <property type="match status" value="1"/>
</dbReference>
<gene>
    <name evidence="13" type="ORF">GJB61_14575</name>
</gene>
<dbReference type="InterPro" id="IPR027417">
    <property type="entry name" value="P-loop_NTPase"/>
</dbReference>
<dbReference type="InterPro" id="IPR003593">
    <property type="entry name" value="AAA+_ATPase"/>
</dbReference>
<dbReference type="SMART" id="SM00382">
    <property type="entry name" value="AAA"/>
    <property type="match status" value="1"/>
</dbReference>
<dbReference type="GO" id="GO:0005524">
    <property type="term" value="F:ATP binding"/>
    <property type="evidence" value="ECO:0007669"/>
    <property type="project" value="UniProtKB-KW"/>
</dbReference>
<evidence type="ECO:0000259" key="12">
    <source>
        <dbReference type="PROSITE" id="PS50929"/>
    </source>
</evidence>
<evidence type="ECO:0000256" key="5">
    <source>
        <dbReference type="ARBA" id="ARBA00022741"/>
    </source>
</evidence>
<keyword evidence="14" id="KW-1185">Reference proteome</keyword>
<evidence type="ECO:0000259" key="11">
    <source>
        <dbReference type="PROSITE" id="PS50893"/>
    </source>
</evidence>
<comment type="caution">
    <text evidence="13">The sequence shown here is derived from an EMBL/GenBank/DDBJ whole genome shotgun (WGS) entry which is preliminary data.</text>
</comment>
<evidence type="ECO:0000256" key="1">
    <source>
        <dbReference type="ARBA" id="ARBA00004651"/>
    </source>
</evidence>
<dbReference type="InterPro" id="IPR017871">
    <property type="entry name" value="ABC_transporter-like_CS"/>
</dbReference>
<evidence type="ECO:0000256" key="9">
    <source>
        <dbReference type="SAM" id="MobiDB-lite"/>
    </source>
</evidence>
<feature type="region of interest" description="Disordered" evidence="9">
    <location>
        <begin position="596"/>
        <end position="621"/>
    </location>
</feature>
<comment type="subcellular location">
    <subcellularLocation>
        <location evidence="1">Cell membrane</location>
        <topology evidence="1">Multi-pass membrane protein</topology>
    </subcellularLocation>
</comment>
<dbReference type="GO" id="GO:0005886">
    <property type="term" value="C:plasma membrane"/>
    <property type="evidence" value="ECO:0007669"/>
    <property type="project" value="UniProtKB-SubCell"/>
</dbReference>
<sequence length="621" mass="67068">MSSITTKRGKGIAIKPFLTLLKDTKPSYGLLAIAIGLSIISTLVGLIIPMFTKNLVDGFSLASISKLQIVGIVGAFIAQTIAAGVSIYLLNYAGQKMVAGLRDRLWRKFLVLPVAYYNENRTGESVSRMTNDTGIIKTLISEHLASLFTGVISIVGSISVLLYLNWKMTLVLFTVLPLSALILVPLGRQMYKISKGMQDETASFTATLSGVLSEIRLVKSSGAEDREYVAGKTGIMNLLSFGIREGKISAMISPLVSFVFMLLLVVIIGYGGMQVSAGVLTAGELVAFILYLIQIIMPLTQLTTFFTQMQKAKGASERIIETLAEAEEIYEGEEEASGTEGPITVEDLSFGYKNGENVLSNVSFRMHPGEVTAIVGPSGGGKTTLFSLLERFYEPQMGMIRLGEKPVAAFSLRSWRNLIGYVSQESPLLAGTIAENLSYGLEREISSDEMRSAAAMAYADGFINELPDGYNTDVGERGVKLSGGQRQRIAIARALLRNPRILMLDEATSSLDSQSEAVVQKALSNLMVGRTTIVIAHRLATVVNADQIIFMEKGQITGTGTHAELLQTHELYKEFATQQLQLNTPEILAGSEEEVAVADDKNTGSGRRSAHSRIGGSLSEG</sequence>
<dbReference type="GO" id="GO:0016887">
    <property type="term" value="F:ATP hydrolysis activity"/>
    <property type="evidence" value="ECO:0007669"/>
    <property type="project" value="InterPro"/>
</dbReference>
<feature type="transmembrane region" description="Helical" evidence="10">
    <location>
        <begin position="248"/>
        <end position="273"/>
    </location>
</feature>